<organism evidence="2 3">
    <name type="scientific">Rhodopirellula baltica SWK14</name>
    <dbReference type="NCBI Taxonomy" id="993516"/>
    <lineage>
        <taxon>Bacteria</taxon>
        <taxon>Pseudomonadati</taxon>
        <taxon>Planctomycetota</taxon>
        <taxon>Planctomycetia</taxon>
        <taxon>Pirellulales</taxon>
        <taxon>Pirellulaceae</taxon>
        <taxon>Rhodopirellula</taxon>
    </lineage>
</organism>
<protein>
    <submittedName>
        <fullName evidence="2">Type I site-specific restriction-modification system, R subunit</fullName>
    </submittedName>
</protein>
<dbReference type="Gene3D" id="3.90.1570.50">
    <property type="match status" value="1"/>
</dbReference>
<dbReference type="RefSeq" id="WP_007338532.1">
    <property type="nucleotide sequence ID" value="NZ_AMWG01000103.1"/>
</dbReference>
<dbReference type="GO" id="GO:0009035">
    <property type="term" value="F:type I site-specific deoxyribonuclease activity"/>
    <property type="evidence" value="ECO:0007669"/>
    <property type="project" value="UniProtKB-EC"/>
</dbReference>
<dbReference type="Pfam" id="PF18766">
    <property type="entry name" value="SWI2_SNF2"/>
    <property type="match status" value="1"/>
</dbReference>
<dbReference type="GO" id="GO:0009307">
    <property type="term" value="P:DNA restriction-modification system"/>
    <property type="evidence" value="ECO:0007669"/>
    <property type="project" value="UniProtKB-KW"/>
</dbReference>
<dbReference type="Gene3D" id="3.40.50.300">
    <property type="entry name" value="P-loop containing nucleotide triphosphate hydrolases"/>
    <property type="match status" value="1"/>
</dbReference>
<proteinExistence type="predicted"/>
<feature type="domain" description="Helicase ATP-binding" evidence="1">
    <location>
        <begin position="313"/>
        <end position="506"/>
    </location>
</feature>
<dbReference type="InterPro" id="IPR027417">
    <property type="entry name" value="P-loop_NTPase"/>
</dbReference>
<dbReference type="SUPFAM" id="SSF52540">
    <property type="entry name" value="P-loop containing nucleoside triphosphate hydrolases"/>
    <property type="match status" value="1"/>
</dbReference>
<dbReference type="PATRIC" id="fig|993516.3.peg.3891"/>
<dbReference type="GO" id="GO:0003677">
    <property type="term" value="F:DNA binding"/>
    <property type="evidence" value="ECO:0007669"/>
    <property type="project" value="UniProtKB-KW"/>
</dbReference>
<reference evidence="2 3" key="1">
    <citation type="journal article" date="2013" name="Mar. Genomics">
        <title>Expression of sulfatases in Rhodopirellula baltica and the diversity of sulfatases in the genus Rhodopirellula.</title>
        <authorList>
            <person name="Wegner C.E."/>
            <person name="Richter-Heitmann T."/>
            <person name="Klindworth A."/>
            <person name="Klockow C."/>
            <person name="Richter M."/>
            <person name="Achstetter T."/>
            <person name="Glockner F.O."/>
            <person name="Harder J."/>
        </authorList>
    </citation>
    <scope>NUCLEOTIDE SEQUENCE [LARGE SCALE GENOMIC DNA]</scope>
    <source>
        <strain evidence="2 3">SWK14</strain>
    </source>
</reference>
<evidence type="ECO:0000313" key="3">
    <source>
        <dbReference type="Proteomes" id="UP000010959"/>
    </source>
</evidence>
<sequence length="590" mass="66784">MSTNTPNEKLAVQEKGSFYKKIAGGVSDTSEGGLEKIIFDDMVDRGWRAGDAKDYDREYCVDLVKLRDFLNTTQPKIGEELLLDTDNPTRRKFLARLEKEIGSRGIIDVIRRGIKVDQHDIELFYGTPSPGNAKSAELFAGNRFSVTRQLRYSLDESGRSLDMGIFVNGLPIATFELKNNLTNQDVDDAVAQYSDPRQRNPKERLFAFGRCIVHFAVDDQQVKMCTELKGKKSWFLPFDQGWNDGAGNPPNPNGLKTDYLWKKILTPESTTNIIENYAQIVVEKNKKTGQKTRKQIFPRYHQLSLVRSLLDNVRERGVGRRYLLQHSAGSGKSNSIAWLAHQLIGLRGGKGEAFDAEIFDTVIVITDRTILDQQIDATIRQFMQVGSTVGHAKRSGDLRKFIESGKKIIISTVQKFPFILDEIGDSHRGRKFALIIDEAHSSQGGKVAAAVNEAISDPEDTINDALEKRMAARKMVTNASYFAFTATPKNRTLEMFGDAFPGPEGKTKHRPFHTYTMKQAIDEGFIIDVLKYYTPVASYCRLESVVETDPMFDRKRAQKKLRKYVERHDHAIRLKAEIMVDHFQQYVLAP</sequence>
<gene>
    <name evidence="2" type="ORF">RBSWK_03642</name>
</gene>
<evidence type="ECO:0000313" key="2">
    <source>
        <dbReference type="EMBL" id="ELP32510.1"/>
    </source>
</evidence>
<dbReference type="EMBL" id="AMWG01000103">
    <property type="protein sequence ID" value="ELP32510.1"/>
    <property type="molecule type" value="Genomic_DNA"/>
</dbReference>
<dbReference type="InterPro" id="IPR007409">
    <property type="entry name" value="Restrct_endonuc_type1_HsdR_N"/>
</dbReference>
<evidence type="ECO:0000259" key="1">
    <source>
        <dbReference type="PROSITE" id="PS51192"/>
    </source>
</evidence>
<dbReference type="GO" id="GO:0005524">
    <property type="term" value="F:ATP binding"/>
    <property type="evidence" value="ECO:0007669"/>
    <property type="project" value="UniProtKB-KW"/>
</dbReference>
<dbReference type="PROSITE" id="PS51192">
    <property type="entry name" value="HELICASE_ATP_BIND_1"/>
    <property type="match status" value="1"/>
</dbReference>
<dbReference type="Pfam" id="PF04313">
    <property type="entry name" value="HSDR_N"/>
    <property type="match status" value="1"/>
</dbReference>
<dbReference type="InterPro" id="IPR040980">
    <property type="entry name" value="SWI2_SNF2"/>
</dbReference>
<dbReference type="PANTHER" id="PTHR42927:SF1">
    <property type="entry name" value="HELICASE SUPERFAMILY 1 AND 2 DOMAIN-CONTAINING PROTEIN"/>
    <property type="match status" value="1"/>
</dbReference>
<dbReference type="Proteomes" id="UP000010959">
    <property type="component" value="Unassembled WGS sequence"/>
</dbReference>
<dbReference type="CDD" id="cd22332">
    <property type="entry name" value="HsdR_N"/>
    <property type="match status" value="1"/>
</dbReference>
<name>L7CFB2_RHOBT</name>
<dbReference type="SMART" id="SM00487">
    <property type="entry name" value="DEXDc"/>
    <property type="match status" value="1"/>
</dbReference>
<dbReference type="InterPro" id="IPR014001">
    <property type="entry name" value="Helicase_ATP-bd"/>
</dbReference>
<dbReference type="AlphaFoldDB" id="L7CFB2"/>
<accession>L7CFB2</accession>
<comment type="caution">
    <text evidence="2">The sequence shown here is derived from an EMBL/GenBank/DDBJ whole genome shotgun (WGS) entry which is preliminary data.</text>
</comment>
<dbReference type="PANTHER" id="PTHR42927">
    <property type="entry name" value="HELICASE SUPERFAMILY 1 AND 2 DOMAIN-CONTAINING PROTEIN"/>
    <property type="match status" value="1"/>
</dbReference>